<feature type="compositionally biased region" description="Polar residues" evidence="1">
    <location>
        <begin position="263"/>
        <end position="273"/>
    </location>
</feature>
<protein>
    <submittedName>
        <fullName evidence="2">Uncharacterized protein</fullName>
    </submittedName>
</protein>
<evidence type="ECO:0000256" key="1">
    <source>
        <dbReference type="SAM" id="MobiDB-lite"/>
    </source>
</evidence>
<proteinExistence type="predicted"/>
<dbReference type="EMBL" id="JARIHO010000052">
    <property type="protein sequence ID" value="KAJ7320967.1"/>
    <property type="molecule type" value="Genomic_DNA"/>
</dbReference>
<feature type="compositionally biased region" description="Low complexity" evidence="1">
    <location>
        <begin position="414"/>
        <end position="436"/>
    </location>
</feature>
<feature type="region of interest" description="Disordered" evidence="1">
    <location>
        <begin position="409"/>
        <end position="436"/>
    </location>
</feature>
<keyword evidence="3" id="KW-1185">Reference proteome</keyword>
<comment type="caution">
    <text evidence="2">The sequence shown here is derived from an EMBL/GenBank/DDBJ whole genome shotgun (WGS) entry which is preliminary data.</text>
</comment>
<sequence>MPHTAEPPASAPSDPSLAPLVAAVNELVVLISRAAARYRWDGSTAPVERQQPSRITPHLDSLPPSSRLALCSYCDSPAHFIARCPRVAEDVATGLCRRNSEGKVVLPSGSFVPRRIVGPNLRARIISWHAANPARSVPDFPTSCSCPSVCAPAASHVPVPCAPESTSPFTALSPHLPRLNPSPRHIPEPTFAIEDRISTLQSQLAALCSRARSHVVTDVHVVLSPSAPSQPVLHRPHPSLHPETAVFVQQWYNNQQSCTYTSHVAPASPSTSYRVPASQSAPASSVDPAIPGDEPSQLQSVYMFSQQRHVVPRAFPLTIPHIPAAAPSRIDPPRVTAYPTLYRVIPSCVLAPVTLDTAVPSHVVADHPHFESPAAQTLQYCPESPQPHPEPVQRSTRLLRSSETYMAVASPQNHSSRMPSRSASPSASVSPHLSPESTYSTYESSFRAPDAATMPRNFAWRSRDVYAKIGASLTMICIQDAHATYWLDFPF</sequence>
<accession>A0AAD6ZFW4</accession>
<feature type="region of interest" description="Disordered" evidence="1">
    <location>
        <begin position="263"/>
        <end position="292"/>
    </location>
</feature>
<evidence type="ECO:0000313" key="3">
    <source>
        <dbReference type="Proteomes" id="UP001218218"/>
    </source>
</evidence>
<dbReference type="AlphaFoldDB" id="A0AAD6ZFW4"/>
<reference evidence="2" key="1">
    <citation type="submission" date="2023-03" db="EMBL/GenBank/DDBJ databases">
        <title>Massive genome expansion in bonnet fungi (Mycena s.s.) driven by repeated elements and novel gene families across ecological guilds.</title>
        <authorList>
            <consortium name="Lawrence Berkeley National Laboratory"/>
            <person name="Harder C.B."/>
            <person name="Miyauchi S."/>
            <person name="Viragh M."/>
            <person name="Kuo A."/>
            <person name="Thoen E."/>
            <person name="Andreopoulos B."/>
            <person name="Lu D."/>
            <person name="Skrede I."/>
            <person name="Drula E."/>
            <person name="Henrissat B."/>
            <person name="Morin E."/>
            <person name="Kohler A."/>
            <person name="Barry K."/>
            <person name="LaButti K."/>
            <person name="Morin E."/>
            <person name="Salamov A."/>
            <person name="Lipzen A."/>
            <person name="Mereny Z."/>
            <person name="Hegedus B."/>
            <person name="Baldrian P."/>
            <person name="Stursova M."/>
            <person name="Weitz H."/>
            <person name="Taylor A."/>
            <person name="Grigoriev I.V."/>
            <person name="Nagy L.G."/>
            <person name="Martin F."/>
            <person name="Kauserud H."/>
        </authorList>
    </citation>
    <scope>NUCLEOTIDE SEQUENCE</scope>
    <source>
        <strain evidence="2">CBHHK002</strain>
    </source>
</reference>
<dbReference type="Proteomes" id="UP001218218">
    <property type="component" value="Unassembled WGS sequence"/>
</dbReference>
<feature type="compositionally biased region" description="Low complexity" evidence="1">
    <location>
        <begin position="276"/>
        <end position="289"/>
    </location>
</feature>
<name>A0AAD6ZFW4_9AGAR</name>
<organism evidence="2 3">
    <name type="scientific">Mycena albidolilacea</name>
    <dbReference type="NCBI Taxonomy" id="1033008"/>
    <lineage>
        <taxon>Eukaryota</taxon>
        <taxon>Fungi</taxon>
        <taxon>Dikarya</taxon>
        <taxon>Basidiomycota</taxon>
        <taxon>Agaricomycotina</taxon>
        <taxon>Agaricomycetes</taxon>
        <taxon>Agaricomycetidae</taxon>
        <taxon>Agaricales</taxon>
        <taxon>Marasmiineae</taxon>
        <taxon>Mycenaceae</taxon>
        <taxon>Mycena</taxon>
    </lineage>
</organism>
<gene>
    <name evidence="2" type="ORF">DFH08DRAFT_1034062</name>
</gene>
<evidence type="ECO:0000313" key="2">
    <source>
        <dbReference type="EMBL" id="KAJ7320967.1"/>
    </source>
</evidence>